<feature type="compositionally biased region" description="Basic and acidic residues" evidence="1">
    <location>
        <begin position="556"/>
        <end position="574"/>
    </location>
</feature>
<keyword evidence="2" id="KW-1133">Transmembrane helix</keyword>
<protein>
    <submittedName>
        <fullName evidence="3">Uncharacterized protein</fullName>
    </submittedName>
</protein>
<gene>
    <name evidence="3" type="ORF">FG87_28190</name>
</gene>
<feature type="compositionally biased region" description="Basic and acidic residues" evidence="1">
    <location>
        <begin position="110"/>
        <end position="127"/>
    </location>
</feature>
<sequence>MPARTGTRTAFRLARIAALVLGSLLFLYACEYSKSAVLADRWLEVAGAGLFLAVGIGLAWFEIKLTDFREYLGDEADIPAEPVAARSAHASVRRGASGIRSEYAEDRAERAATRMGHRETRREDRVPTGESVAARIRAAGRKASGLGSESWWKPGRSGADRDEVRDERSETPEFLVESEGWSMRAKLGRSGDLIFHGHDRGGTYPAYEWMWIFHPDTFPAIRDALGDPAGEILDLLEDVVPQLDRHGRHDPGAWLRAHDIPATYREKGVSATQDTREIPLLVPGLPRLVPPERRPDPAPHWPQRTPEPPPRKSRNRTDEVEEPSEPPARRSRTSTEPASTRAARESEPAGRQWYNRSDEASQSGWEAEPRARRSHGHVAESPPSRAAREAESAGLTARDRGYAPRSAQSAWESEVSARRSHRHSDEPAPAGDGEPAAWTARDRGYQPTSTQSAWEPEASARRSRNPAEQAAAAASAWEAEHSVGRSHGHGAEPLPSRAEWEGEPAAWTARDRGHEPGTAQSAWESEVSARRSRGRGGEPAAARSVWEVEPESVVYEEPRWRARGRPQESGRDWARQAQGYGQDVGEPYEDAQGHGQAAGAWPSYAEPDYQQDAADRYEEPRHAPYRPEVPRREPLSTRRPPPGAEALGRGPAPVWSERPGRQRNEASEPWPEQQADEYRAPSRRRRYVAPPNSTEAPRRTTSYGTRPPQP</sequence>
<comment type="caution">
    <text evidence="3">The sequence shown here is derived from an EMBL/GenBank/DDBJ whole genome shotgun (WGS) entry which is preliminary data.</text>
</comment>
<keyword evidence="4" id="KW-1185">Reference proteome</keyword>
<evidence type="ECO:0000313" key="3">
    <source>
        <dbReference type="EMBL" id="KIA61956.1"/>
    </source>
</evidence>
<reference evidence="3 4" key="1">
    <citation type="journal article" date="2014" name="Int. J. Syst. Evol. Microbiol.">
        <title>Nocardia vulneris sp. nov., isolated from wounds of human patients in North America.</title>
        <authorList>
            <person name="Lasker B.A."/>
            <person name="Bell M."/>
            <person name="Klenk H.P."/>
            <person name="Sproer C."/>
            <person name="Schumann C."/>
            <person name="Schumann P."/>
            <person name="Brown J.M."/>
        </authorList>
    </citation>
    <scope>NUCLEOTIDE SEQUENCE [LARGE SCALE GENOMIC DNA]</scope>
    <source>
        <strain evidence="3 4">W9851</strain>
    </source>
</reference>
<feature type="compositionally biased region" description="Low complexity" evidence="1">
    <location>
        <begin position="544"/>
        <end position="555"/>
    </location>
</feature>
<feature type="compositionally biased region" description="Low complexity" evidence="1">
    <location>
        <begin position="427"/>
        <end position="437"/>
    </location>
</feature>
<accession>A0ABR4Z9D8</accession>
<evidence type="ECO:0000313" key="4">
    <source>
        <dbReference type="Proteomes" id="UP000031364"/>
    </source>
</evidence>
<name>A0ABR4Z9D8_9NOCA</name>
<feature type="compositionally biased region" description="Low complexity" evidence="1">
    <location>
        <begin position="467"/>
        <end position="477"/>
    </location>
</feature>
<feature type="compositionally biased region" description="Basic and acidic residues" evidence="1">
    <location>
        <begin position="386"/>
        <end position="402"/>
    </location>
</feature>
<feature type="region of interest" description="Disordered" evidence="1">
    <location>
        <begin position="265"/>
        <end position="710"/>
    </location>
</feature>
<dbReference type="PROSITE" id="PS51257">
    <property type="entry name" value="PROKAR_LIPOPROTEIN"/>
    <property type="match status" value="1"/>
</dbReference>
<feature type="compositionally biased region" description="Basic and acidic residues" evidence="1">
    <location>
        <begin position="613"/>
        <end position="622"/>
    </location>
</feature>
<keyword evidence="2" id="KW-0812">Transmembrane</keyword>
<evidence type="ECO:0000256" key="1">
    <source>
        <dbReference type="SAM" id="MobiDB-lite"/>
    </source>
</evidence>
<feature type="transmembrane region" description="Helical" evidence="2">
    <location>
        <begin position="12"/>
        <end position="30"/>
    </location>
</feature>
<proteinExistence type="predicted"/>
<evidence type="ECO:0000256" key="2">
    <source>
        <dbReference type="SAM" id="Phobius"/>
    </source>
</evidence>
<organism evidence="3 4">
    <name type="scientific">Nocardia vulneris</name>
    <dbReference type="NCBI Taxonomy" id="1141657"/>
    <lineage>
        <taxon>Bacteria</taxon>
        <taxon>Bacillati</taxon>
        <taxon>Actinomycetota</taxon>
        <taxon>Actinomycetes</taxon>
        <taxon>Mycobacteriales</taxon>
        <taxon>Nocardiaceae</taxon>
        <taxon>Nocardia</taxon>
    </lineage>
</organism>
<feature type="compositionally biased region" description="Polar residues" evidence="1">
    <location>
        <begin position="691"/>
        <end position="704"/>
    </location>
</feature>
<keyword evidence="2" id="KW-0472">Membrane</keyword>
<feature type="transmembrane region" description="Helical" evidence="2">
    <location>
        <begin position="42"/>
        <end position="61"/>
    </location>
</feature>
<feature type="compositionally biased region" description="Basic and acidic residues" evidence="1">
    <location>
        <begin position="158"/>
        <end position="171"/>
    </location>
</feature>
<dbReference type="Proteomes" id="UP000031364">
    <property type="component" value="Unassembled WGS sequence"/>
</dbReference>
<feature type="region of interest" description="Disordered" evidence="1">
    <location>
        <begin position="110"/>
        <end position="171"/>
    </location>
</feature>
<dbReference type="EMBL" id="JNFP01000038">
    <property type="protein sequence ID" value="KIA61956.1"/>
    <property type="molecule type" value="Genomic_DNA"/>
</dbReference>